<dbReference type="CDD" id="cd16961">
    <property type="entry name" value="RMtype1_S_TRD-CR_like"/>
    <property type="match status" value="1"/>
</dbReference>
<evidence type="ECO:0000256" key="2">
    <source>
        <dbReference type="ARBA" id="ARBA00022747"/>
    </source>
</evidence>
<reference evidence="5" key="1">
    <citation type="submission" date="2023-08" db="EMBL/GenBank/DDBJ databases">
        <title>Complete genome sequence of Mycoplasma seminis 2200.</title>
        <authorList>
            <person name="Spergser J."/>
        </authorList>
    </citation>
    <scope>NUCLEOTIDE SEQUENCE [LARGE SCALE GENOMIC DNA]</scope>
    <source>
        <strain evidence="5">2200</strain>
    </source>
</reference>
<dbReference type="EMBL" id="CP132191">
    <property type="protein sequence ID" value="WLP85699.1"/>
    <property type="molecule type" value="Genomic_DNA"/>
</dbReference>
<keyword evidence="5" id="KW-0540">Nuclease</keyword>
<evidence type="ECO:0000313" key="6">
    <source>
        <dbReference type="Proteomes" id="UP001237011"/>
    </source>
</evidence>
<accession>A0ABY9HAW3</accession>
<feature type="domain" description="Type I restriction modification DNA specificity" evidence="4">
    <location>
        <begin position="4"/>
        <end position="172"/>
    </location>
</feature>
<evidence type="ECO:0000259" key="4">
    <source>
        <dbReference type="Pfam" id="PF01420"/>
    </source>
</evidence>
<keyword evidence="5" id="KW-0378">Hydrolase</keyword>
<protein>
    <submittedName>
        <fullName evidence="5">Restriction endonuclease subunit S</fullName>
    </submittedName>
</protein>
<dbReference type="Proteomes" id="UP001237011">
    <property type="component" value="Chromosome"/>
</dbReference>
<dbReference type="RefSeq" id="WP_305938128.1">
    <property type="nucleotide sequence ID" value="NZ_CP132191.1"/>
</dbReference>
<dbReference type="InterPro" id="IPR052021">
    <property type="entry name" value="Type-I_RS_S_subunit"/>
</dbReference>
<sequence length="187" mass="21911">MTITWEKKNIESFGHSESGTSLEAEFNNFGKLKVISIGSFGVHDLYNDQGIRVTLNNKTKQKLLNKDNLVMILNDKTQAGNIIGRVLLIDENDKYVFNQRVQRIIVDESKYIPSYLYNLINNPINRNKVFLHSQGNTQIYVNWSNIKDIEFYISNNKDEQIIISRFFDKVNLIITFYKCLYFYTFIS</sequence>
<dbReference type="PANTHER" id="PTHR30408">
    <property type="entry name" value="TYPE-1 RESTRICTION ENZYME ECOKI SPECIFICITY PROTEIN"/>
    <property type="match status" value="1"/>
</dbReference>
<evidence type="ECO:0000256" key="1">
    <source>
        <dbReference type="ARBA" id="ARBA00010923"/>
    </source>
</evidence>
<name>A0ABY9HAW3_9MOLU</name>
<dbReference type="SUPFAM" id="SSF116734">
    <property type="entry name" value="DNA methylase specificity domain"/>
    <property type="match status" value="1"/>
</dbReference>
<dbReference type="Gene3D" id="3.90.220.20">
    <property type="entry name" value="DNA methylase specificity domains"/>
    <property type="match status" value="1"/>
</dbReference>
<keyword evidence="5" id="KW-0255">Endonuclease</keyword>
<evidence type="ECO:0000313" key="5">
    <source>
        <dbReference type="EMBL" id="WLP85699.1"/>
    </source>
</evidence>
<dbReference type="InterPro" id="IPR000055">
    <property type="entry name" value="Restrct_endonuc_typeI_TRD"/>
</dbReference>
<keyword evidence="6" id="KW-1185">Reference proteome</keyword>
<organism evidence="5 6">
    <name type="scientific">Mycoplasma seminis</name>
    <dbReference type="NCBI Taxonomy" id="512749"/>
    <lineage>
        <taxon>Bacteria</taxon>
        <taxon>Bacillati</taxon>
        <taxon>Mycoplasmatota</taxon>
        <taxon>Mollicutes</taxon>
        <taxon>Mycoplasmataceae</taxon>
        <taxon>Mycoplasma</taxon>
    </lineage>
</organism>
<keyword evidence="3" id="KW-0238">DNA-binding</keyword>
<gene>
    <name evidence="5" type="ORF">Q8852_00880</name>
</gene>
<dbReference type="GO" id="GO:0004519">
    <property type="term" value="F:endonuclease activity"/>
    <property type="evidence" value="ECO:0007669"/>
    <property type="project" value="UniProtKB-KW"/>
</dbReference>
<comment type="similarity">
    <text evidence="1">Belongs to the type-I restriction system S methylase family.</text>
</comment>
<proteinExistence type="inferred from homology"/>
<dbReference type="InterPro" id="IPR044946">
    <property type="entry name" value="Restrct_endonuc_typeI_TRD_sf"/>
</dbReference>
<dbReference type="PANTHER" id="PTHR30408:SF12">
    <property type="entry name" value="TYPE I RESTRICTION ENZYME MJAVIII SPECIFICITY SUBUNIT"/>
    <property type="match status" value="1"/>
</dbReference>
<dbReference type="Pfam" id="PF01420">
    <property type="entry name" value="Methylase_S"/>
    <property type="match status" value="1"/>
</dbReference>
<keyword evidence="2" id="KW-0680">Restriction system</keyword>
<evidence type="ECO:0000256" key="3">
    <source>
        <dbReference type="ARBA" id="ARBA00023125"/>
    </source>
</evidence>